<dbReference type="SMART" id="SM00095">
    <property type="entry name" value="TR_THY"/>
    <property type="match status" value="1"/>
</dbReference>
<keyword evidence="9" id="KW-0732">Signal</keyword>
<dbReference type="EMBL" id="SNQI01000001">
    <property type="protein sequence ID" value="TEW76721.1"/>
    <property type="molecule type" value="Genomic_DNA"/>
</dbReference>
<dbReference type="PANTHER" id="PTHR10395">
    <property type="entry name" value="URICASE AND TRANSTHYRETIN-RELATED"/>
    <property type="match status" value="1"/>
</dbReference>
<reference evidence="11 12" key="1">
    <citation type="journal article" date="2011" name="J. Microbiol.">
        <title>Gramella jeungdoensis sp. nov., isolated from a solar saltern in Korea.</title>
        <authorList>
            <person name="Joung Y."/>
            <person name="Kim H."/>
            <person name="Jang T."/>
            <person name="Ahn T.S."/>
            <person name="Joh K."/>
        </authorList>
    </citation>
    <scope>NUCLEOTIDE SEQUENCE [LARGE SCALE GENOMIC DNA]</scope>
    <source>
        <strain evidence="11 12">KCTC 23123</strain>
    </source>
</reference>
<dbReference type="InterPro" id="IPR036817">
    <property type="entry name" value="Transthyretin/HIU_hydrolase_sf"/>
</dbReference>
<dbReference type="InterPro" id="IPR000895">
    <property type="entry name" value="Transthyretin/HIU_hydrolase"/>
</dbReference>
<dbReference type="OrthoDB" id="9792386at2"/>
<evidence type="ECO:0000256" key="8">
    <source>
        <dbReference type="RuleBase" id="RU361270"/>
    </source>
</evidence>
<keyword evidence="12" id="KW-1185">Reference proteome</keyword>
<evidence type="ECO:0000256" key="7">
    <source>
        <dbReference type="PIRSR" id="PIRSR600895-51"/>
    </source>
</evidence>
<keyword evidence="5 8" id="KW-0659">Purine metabolism</keyword>
<dbReference type="PRINTS" id="PR00189">
    <property type="entry name" value="TRNSTHYRETIN"/>
</dbReference>
<dbReference type="Pfam" id="PF00576">
    <property type="entry name" value="Transthyretin"/>
    <property type="match status" value="1"/>
</dbReference>
<feature type="binding site" evidence="7">
    <location>
        <position position="29"/>
    </location>
    <ligand>
        <name>substrate</name>
    </ligand>
</feature>
<evidence type="ECO:0000256" key="4">
    <source>
        <dbReference type="ARBA" id="ARBA00011881"/>
    </source>
</evidence>
<feature type="chain" id="PRO_5021437769" description="5-hydroxyisourate hydrolase" evidence="9">
    <location>
        <begin position="20"/>
        <end position="135"/>
    </location>
</feature>
<dbReference type="InterPro" id="IPR023418">
    <property type="entry name" value="Thyroxine_BS"/>
</dbReference>
<dbReference type="CDD" id="cd05822">
    <property type="entry name" value="TLP_HIUase"/>
    <property type="match status" value="1"/>
</dbReference>
<comment type="subunit">
    <text evidence="4 8">Homotetramer.</text>
</comment>
<gene>
    <name evidence="11" type="primary">uraH</name>
    <name evidence="11" type="ORF">E2488_02405</name>
</gene>
<evidence type="ECO:0000259" key="10">
    <source>
        <dbReference type="SMART" id="SM00095"/>
    </source>
</evidence>
<evidence type="ECO:0000256" key="5">
    <source>
        <dbReference type="ARBA" id="ARBA00022631"/>
    </source>
</evidence>
<dbReference type="GO" id="GO:0006144">
    <property type="term" value="P:purine nucleobase metabolic process"/>
    <property type="evidence" value="ECO:0007669"/>
    <property type="project" value="UniProtKB-KW"/>
</dbReference>
<dbReference type="PANTHER" id="PTHR10395:SF7">
    <property type="entry name" value="5-HYDROXYISOURATE HYDROLASE"/>
    <property type="match status" value="1"/>
</dbReference>
<proteinExistence type="inferred from homology"/>
<evidence type="ECO:0000256" key="9">
    <source>
        <dbReference type="SAM" id="SignalP"/>
    </source>
</evidence>
<evidence type="ECO:0000256" key="2">
    <source>
        <dbReference type="ARBA" id="ARBA00002704"/>
    </source>
</evidence>
<comment type="function">
    <text evidence="2">Catalyzes the hydrolysis of 5-hydroxyisourate (HIU) to 2-oxo-4-hydroxy-4-carboxy-5-ureidoimidazoline (OHCU).</text>
</comment>
<dbReference type="AlphaFoldDB" id="A0A4Y8AW56"/>
<dbReference type="SUPFAM" id="SSF49472">
    <property type="entry name" value="Transthyretin (synonym: prealbumin)"/>
    <property type="match status" value="1"/>
</dbReference>
<comment type="caution">
    <text evidence="11">The sequence shown here is derived from an EMBL/GenBank/DDBJ whole genome shotgun (WGS) entry which is preliminary data.</text>
</comment>
<protein>
    <recommendedName>
        <fullName evidence="8">5-hydroxyisourate hydrolase</fullName>
        <shortName evidence="8">HIU hydrolase</shortName>
        <shortName evidence="8">HIUHase</shortName>
        <ecNumber evidence="8">3.5.2.17</ecNumber>
    </recommendedName>
</protein>
<dbReference type="PROSITE" id="PS00768">
    <property type="entry name" value="TRANSTHYRETIN_1"/>
    <property type="match status" value="1"/>
</dbReference>
<evidence type="ECO:0000256" key="6">
    <source>
        <dbReference type="ARBA" id="ARBA00022801"/>
    </source>
</evidence>
<dbReference type="Gene3D" id="2.60.40.180">
    <property type="entry name" value="Transthyretin/hydroxyisourate hydrolase domain"/>
    <property type="match status" value="1"/>
</dbReference>
<name>A0A4Y8AW56_9FLAO</name>
<organism evidence="11 12">
    <name type="scientific">Gramella jeungdoensis</name>
    <dbReference type="NCBI Taxonomy" id="708091"/>
    <lineage>
        <taxon>Bacteria</taxon>
        <taxon>Pseudomonadati</taxon>
        <taxon>Bacteroidota</taxon>
        <taxon>Flavobacteriia</taxon>
        <taxon>Flavobacteriales</taxon>
        <taxon>Flavobacteriaceae</taxon>
        <taxon>Christiangramia</taxon>
    </lineage>
</organism>
<comment type="similarity">
    <text evidence="3 8">Belongs to the transthyretin family. 5-hydroxyisourate hydrolase subfamily.</text>
</comment>
<sequence length="135" mass="15254">MKNLIFILALSLSTIGAYAQTTNYQLSSHILDVSKGTPAAGVTIQLEKLNVTNNKWTQIDKKVTDKNGRVGSFLESSKNNTGIYKLTFLVSDYFKQKNTDSFYPFIDVVFEIKDNQHYHVPITLSEFGYATYRGN</sequence>
<dbReference type="NCBIfam" id="TIGR02962">
    <property type="entry name" value="hdxy_isourate"/>
    <property type="match status" value="1"/>
</dbReference>
<dbReference type="GO" id="GO:0033971">
    <property type="term" value="F:hydroxyisourate hydrolase activity"/>
    <property type="evidence" value="ECO:0007669"/>
    <property type="project" value="UniProtKB-EC"/>
</dbReference>
<keyword evidence="6 8" id="KW-0378">Hydrolase</keyword>
<evidence type="ECO:0000256" key="3">
    <source>
        <dbReference type="ARBA" id="ARBA00009850"/>
    </source>
</evidence>
<dbReference type="Proteomes" id="UP000298517">
    <property type="component" value="Unassembled WGS sequence"/>
</dbReference>
<feature type="binding site" evidence="7">
    <location>
        <position position="132"/>
    </location>
    <ligand>
        <name>substrate</name>
    </ligand>
</feature>
<dbReference type="RefSeq" id="WP_134246731.1">
    <property type="nucleotide sequence ID" value="NZ_SNQI01000001.1"/>
</dbReference>
<feature type="domain" description="Transthyretin/hydroxyisourate hydrolase" evidence="10">
    <location>
        <begin position="21"/>
        <end position="135"/>
    </location>
</feature>
<evidence type="ECO:0000313" key="11">
    <source>
        <dbReference type="EMBL" id="TEW76721.1"/>
    </source>
</evidence>
<comment type="catalytic activity">
    <reaction evidence="1 8">
        <text>5-hydroxyisourate + H2O = 5-hydroxy-2-oxo-4-ureido-2,5-dihydro-1H-imidazole-5-carboxylate + H(+)</text>
        <dbReference type="Rhea" id="RHEA:23736"/>
        <dbReference type="ChEBI" id="CHEBI:15377"/>
        <dbReference type="ChEBI" id="CHEBI:15378"/>
        <dbReference type="ChEBI" id="CHEBI:18072"/>
        <dbReference type="ChEBI" id="CHEBI:58639"/>
        <dbReference type="EC" id="3.5.2.17"/>
    </reaction>
</comment>
<feature type="binding site" evidence="7">
    <location>
        <position position="69"/>
    </location>
    <ligand>
        <name>substrate</name>
    </ligand>
</feature>
<evidence type="ECO:0000256" key="1">
    <source>
        <dbReference type="ARBA" id="ARBA00001043"/>
    </source>
</evidence>
<dbReference type="InterPro" id="IPR014306">
    <property type="entry name" value="Hydroxyisourate_hydrolase"/>
</dbReference>
<dbReference type="EC" id="3.5.2.17" evidence="8"/>
<evidence type="ECO:0000313" key="12">
    <source>
        <dbReference type="Proteomes" id="UP000298517"/>
    </source>
</evidence>
<feature type="signal peptide" evidence="9">
    <location>
        <begin position="1"/>
        <end position="19"/>
    </location>
</feature>
<dbReference type="InterPro" id="IPR023416">
    <property type="entry name" value="Transthyretin/HIU_hydrolase_d"/>
</dbReference>
<accession>A0A4Y8AW56</accession>